<feature type="domain" description="Aminotransferase class I/classII large" evidence="1">
    <location>
        <begin position="44"/>
        <end position="432"/>
    </location>
</feature>
<dbReference type="PANTHER" id="PTHR42858:SF1">
    <property type="entry name" value="LD15494P"/>
    <property type="match status" value="1"/>
</dbReference>
<dbReference type="GO" id="GO:0047536">
    <property type="term" value="F:2-aminoadipate transaminase activity"/>
    <property type="evidence" value="ECO:0007669"/>
    <property type="project" value="EnsemblFungi"/>
</dbReference>
<dbReference type="InterPro" id="IPR015421">
    <property type="entry name" value="PyrdxlP-dep_Trfase_major"/>
</dbReference>
<dbReference type="GO" id="GO:0030170">
    <property type="term" value="F:pyridoxal phosphate binding"/>
    <property type="evidence" value="ECO:0007669"/>
    <property type="project" value="InterPro"/>
</dbReference>
<sequence length="444" mass="49996">MSSKTINFFKGHPTSDLLPSLEILEATTNVLKAADAEPFKYDNDTENRSPLQYGSDLGNLDIRQIIANWINIGFNINNTNYQVKPEYLNLTAGASYGIMNALAQTTSPHNDITRQAFIITPTYYLINGSFIDAGFGGKLTAIDEFDNGQLDLNLLESKLKYFDSLKPIEKITKLELESINDPNRIFKKIYRYVIYIIPSFSNPKGGSLNKENRLKLIELARKYDMLIISDDVYELLDYTVPYDIKPSPTQRFTMLDRQTLSKENKLQNYGNTLSNGTFSKLICPGLRTGWQETATDKLSFQLSQGGSNKSGGTPAQLNTFIVAELIKSGLLDKIISNLRMTYSERSTIIKKAIIKYLPKGTMINGGSGGYFLWVTLPDSYDCRKIVTKCKERNVILANGDNFEVTGDHRNWGASSVRLSISYLTKEDIEEGIKIWGEVCREYSL</sequence>
<dbReference type="Gene3D" id="3.40.640.10">
    <property type="entry name" value="Type I PLP-dependent aspartate aminotransferase-like (Major domain)"/>
    <property type="match status" value="1"/>
</dbReference>
<evidence type="ECO:0000259" key="1">
    <source>
        <dbReference type="Pfam" id="PF00155"/>
    </source>
</evidence>
<dbReference type="AlphaFoldDB" id="A0A1E4TZY6"/>
<dbReference type="STRING" id="669874.A0A1E4TZY6"/>
<dbReference type="InterPro" id="IPR004839">
    <property type="entry name" value="Aminotransferase_I/II_large"/>
</dbReference>
<dbReference type="CDD" id="cd00609">
    <property type="entry name" value="AAT_like"/>
    <property type="match status" value="1"/>
</dbReference>
<keyword evidence="3" id="KW-1185">Reference proteome</keyword>
<evidence type="ECO:0000313" key="3">
    <source>
        <dbReference type="Proteomes" id="UP000094236"/>
    </source>
</evidence>
<dbReference type="SUPFAM" id="SSF53383">
    <property type="entry name" value="PLP-dependent transferases"/>
    <property type="match status" value="1"/>
</dbReference>
<proteinExistence type="predicted"/>
<dbReference type="InterPro" id="IPR015424">
    <property type="entry name" value="PyrdxlP-dep_Trfase"/>
</dbReference>
<dbReference type="Proteomes" id="UP000094236">
    <property type="component" value="Unassembled WGS sequence"/>
</dbReference>
<dbReference type="PANTHER" id="PTHR42858">
    <property type="entry name" value="AMINOTRANSFERASE"/>
    <property type="match status" value="1"/>
</dbReference>
<dbReference type="Gene3D" id="3.90.1150.10">
    <property type="entry name" value="Aspartate Aminotransferase, domain 1"/>
    <property type="match status" value="1"/>
</dbReference>
<organism evidence="2 3">
    <name type="scientific">Pachysolen tannophilus NRRL Y-2460</name>
    <dbReference type="NCBI Taxonomy" id="669874"/>
    <lineage>
        <taxon>Eukaryota</taxon>
        <taxon>Fungi</taxon>
        <taxon>Dikarya</taxon>
        <taxon>Ascomycota</taxon>
        <taxon>Saccharomycotina</taxon>
        <taxon>Pichiomycetes</taxon>
        <taxon>Pachysolenaceae</taxon>
        <taxon>Pachysolen</taxon>
    </lineage>
</organism>
<gene>
    <name evidence="2" type="ORF">PACTADRAFT_49065</name>
</gene>
<reference evidence="3" key="1">
    <citation type="submission" date="2016-05" db="EMBL/GenBank/DDBJ databases">
        <title>Comparative genomics of biotechnologically important yeasts.</title>
        <authorList>
            <consortium name="DOE Joint Genome Institute"/>
            <person name="Riley R."/>
            <person name="Haridas S."/>
            <person name="Wolfe K.H."/>
            <person name="Lopes M.R."/>
            <person name="Hittinger C.T."/>
            <person name="Goker M."/>
            <person name="Salamov A."/>
            <person name="Wisecaver J."/>
            <person name="Long T.M."/>
            <person name="Aerts A.L."/>
            <person name="Barry K."/>
            <person name="Choi C."/>
            <person name="Clum A."/>
            <person name="Coughlan A.Y."/>
            <person name="Deshpande S."/>
            <person name="Douglass A.P."/>
            <person name="Hanson S.J."/>
            <person name="Klenk H.-P."/>
            <person name="Labutti K."/>
            <person name="Lapidus A."/>
            <person name="Lindquist E."/>
            <person name="Lipzen A."/>
            <person name="Meier-Kolthoff J.P."/>
            <person name="Ohm R.A."/>
            <person name="Otillar R.P."/>
            <person name="Pangilinan J."/>
            <person name="Peng Y."/>
            <person name="Rokas A."/>
            <person name="Rosa C.A."/>
            <person name="Scheuner C."/>
            <person name="Sibirny A.A."/>
            <person name="Slot J.C."/>
            <person name="Stielow J.B."/>
            <person name="Sun H."/>
            <person name="Kurtzman C.P."/>
            <person name="Blackwell M."/>
            <person name="Grigoriev I.V."/>
            <person name="Jeffries T.W."/>
        </authorList>
    </citation>
    <scope>NUCLEOTIDE SEQUENCE [LARGE SCALE GENOMIC DNA]</scope>
    <source>
        <strain evidence="3">NRRL Y-2460</strain>
    </source>
</reference>
<dbReference type="Pfam" id="PF00155">
    <property type="entry name" value="Aminotran_1_2"/>
    <property type="match status" value="1"/>
</dbReference>
<dbReference type="EMBL" id="KV454012">
    <property type="protein sequence ID" value="ODV97333.1"/>
    <property type="molecule type" value="Genomic_DNA"/>
</dbReference>
<dbReference type="InterPro" id="IPR015422">
    <property type="entry name" value="PyrdxlP-dep_Trfase_small"/>
</dbReference>
<name>A0A1E4TZY6_PACTA</name>
<accession>A0A1E4TZY6</accession>
<dbReference type="OrthoDB" id="7042322at2759"/>
<evidence type="ECO:0000313" key="2">
    <source>
        <dbReference type="EMBL" id="ODV97333.1"/>
    </source>
</evidence>
<protein>
    <recommendedName>
        <fullName evidence="1">Aminotransferase class I/classII large domain-containing protein</fullName>
    </recommendedName>
</protein>